<keyword evidence="3" id="KW-1185">Reference proteome</keyword>
<protein>
    <submittedName>
        <fullName evidence="2">Uncharacterized protein</fullName>
    </submittedName>
</protein>
<comment type="caution">
    <text evidence="2">The sequence shown here is derived from an EMBL/GenBank/DDBJ whole genome shotgun (WGS) entry which is preliminary data.</text>
</comment>
<feature type="compositionally biased region" description="Acidic residues" evidence="1">
    <location>
        <begin position="39"/>
        <end position="48"/>
    </location>
</feature>
<dbReference type="AlphaFoldDB" id="A0A392VJL0"/>
<sequence length="63" mass="7148">MVQPTKTPECYQIDPIDTLINEHKTSPPGIERVLAQSIEQEEEGENEETNLSVKWLEDPAKTP</sequence>
<evidence type="ECO:0000313" key="2">
    <source>
        <dbReference type="EMBL" id="MCI87653.1"/>
    </source>
</evidence>
<feature type="region of interest" description="Disordered" evidence="1">
    <location>
        <begin position="39"/>
        <end position="63"/>
    </location>
</feature>
<reference evidence="2 3" key="1">
    <citation type="journal article" date="2018" name="Front. Plant Sci.">
        <title>Red Clover (Trifolium pratense) and Zigzag Clover (T. medium) - A Picture of Genomic Similarities and Differences.</title>
        <authorList>
            <person name="Dluhosova J."/>
            <person name="Istvanek J."/>
            <person name="Nedelnik J."/>
            <person name="Repkova J."/>
        </authorList>
    </citation>
    <scope>NUCLEOTIDE SEQUENCE [LARGE SCALE GENOMIC DNA]</scope>
    <source>
        <strain evidence="3">cv. 10/8</strain>
        <tissue evidence="2">Leaf</tissue>
    </source>
</reference>
<dbReference type="EMBL" id="LXQA011171713">
    <property type="protein sequence ID" value="MCI87653.1"/>
    <property type="molecule type" value="Genomic_DNA"/>
</dbReference>
<feature type="non-terminal residue" evidence="2">
    <location>
        <position position="63"/>
    </location>
</feature>
<dbReference type="Proteomes" id="UP000265520">
    <property type="component" value="Unassembled WGS sequence"/>
</dbReference>
<proteinExistence type="predicted"/>
<evidence type="ECO:0000256" key="1">
    <source>
        <dbReference type="SAM" id="MobiDB-lite"/>
    </source>
</evidence>
<evidence type="ECO:0000313" key="3">
    <source>
        <dbReference type="Proteomes" id="UP000265520"/>
    </source>
</evidence>
<organism evidence="2 3">
    <name type="scientific">Trifolium medium</name>
    <dbReference type="NCBI Taxonomy" id="97028"/>
    <lineage>
        <taxon>Eukaryota</taxon>
        <taxon>Viridiplantae</taxon>
        <taxon>Streptophyta</taxon>
        <taxon>Embryophyta</taxon>
        <taxon>Tracheophyta</taxon>
        <taxon>Spermatophyta</taxon>
        <taxon>Magnoliopsida</taxon>
        <taxon>eudicotyledons</taxon>
        <taxon>Gunneridae</taxon>
        <taxon>Pentapetalae</taxon>
        <taxon>rosids</taxon>
        <taxon>fabids</taxon>
        <taxon>Fabales</taxon>
        <taxon>Fabaceae</taxon>
        <taxon>Papilionoideae</taxon>
        <taxon>50 kb inversion clade</taxon>
        <taxon>NPAAA clade</taxon>
        <taxon>Hologalegina</taxon>
        <taxon>IRL clade</taxon>
        <taxon>Trifolieae</taxon>
        <taxon>Trifolium</taxon>
    </lineage>
</organism>
<accession>A0A392VJL0</accession>
<name>A0A392VJL0_9FABA</name>